<evidence type="ECO:0000256" key="1">
    <source>
        <dbReference type="ARBA" id="ARBA00005531"/>
    </source>
</evidence>
<dbReference type="InterPro" id="IPR011141">
    <property type="entry name" value="Polyketide_synthase_type-III"/>
</dbReference>
<dbReference type="GO" id="GO:0016747">
    <property type="term" value="F:acyltransferase activity, transferring groups other than amino-acyl groups"/>
    <property type="evidence" value="ECO:0007669"/>
    <property type="project" value="InterPro"/>
</dbReference>
<sequence length="361" mass="37243">MVPARSYSQAEITSALLAMITSDPGRQAVMRRIHASSGVETRNLVMPLEQYSSLASFQESNDYFIAEGTTLAERALVGALHAAGLEPADVDFLLFTSVTGIAAPSIDAQLVSRLGLRPDVKRLPSFGLGCVAGAAGIARVHDYLVGHPNEVAVLLSVELCSLTVQASDDSMANIVASGLFGDGAAAVIMVGDQRAQQLGLGGPEIVDTRSRIYPDTADVIGWDIGGTGFRIVLSAGVPEVIDRNFAADAAGLLAAHDLTIADVGAWAAHPGGPKVLEAFARALDLPDGALDASWRSLARVGNLSSAAVLHVLAELMDTHPAEGTNGLLFALGPGVTAELVLLRWADGENLAPVGEAIGAAA</sequence>
<gene>
    <name evidence="7" type="primary">pks11</name>
    <name evidence="7" type="ORF">GCM10017584_15280</name>
</gene>
<feature type="domain" description="Chalcone/stilbene synthase N-terminal" evidence="5">
    <location>
        <begin position="32"/>
        <end position="191"/>
    </location>
</feature>
<keyword evidence="3" id="KW-0012">Acyltransferase</keyword>
<dbReference type="InterPro" id="IPR016039">
    <property type="entry name" value="Thiolase-like"/>
</dbReference>
<proteinExistence type="inferred from homology"/>
<accession>A0A9W6H9K3</accession>
<dbReference type="PANTHER" id="PTHR11877:SF99">
    <property type="entry name" value="1,3,6,8-TETRAHYDROXYNAPHTHALENE SYNTHASE"/>
    <property type="match status" value="1"/>
</dbReference>
<dbReference type="InterPro" id="IPR001099">
    <property type="entry name" value="Chalcone/stilbene_synt_N"/>
</dbReference>
<dbReference type="CDD" id="cd00831">
    <property type="entry name" value="CHS_like"/>
    <property type="match status" value="1"/>
</dbReference>
<feature type="domain" description="Chalcone/stilbene synthase C-terminal" evidence="6">
    <location>
        <begin position="206"/>
        <end position="343"/>
    </location>
</feature>
<name>A0A9W6H9K3_9MICO</name>
<evidence type="ECO:0000313" key="7">
    <source>
        <dbReference type="EMBL" id="GLJ75954.1"/>
    </source>
</evidence>
<evidence type="ECO:0000259" key="5">
    <source>
        <dbReference type="Pfam" id="PF00195"/>
    </source>
</evidence>
<dbReference type="GO" id="GO:0030639">
    <property type="term" value="P:polyketide biosynthetic process"/>
    <property type="evidence" value="ECO:0007669"/>
    <property type="project" value="TreeGrafter"/>
</dbReference>
<evidence type="ECO:0000256" key="3">
    <source>
        <dbReference type="ARBA" id="ARBA00023315"/>
    </source>
</evidence>
<keyword evidence="2" id="KW-0808">Transferase</keyword>
<organism evidence="7 8">
    <name type="scientific">Leifsonia poae</name>
    <dbReference type="NCBI Taxonomy" id="110933"/>
    <lineage>
        <taxon>Bacteria</taxon>
        <taxon>Bacillati</taxon>
        <taxon>Actinomycetota</taxon>
        <taxon>Actinomycetes</taxon>
        <taxon>Micrococcales</taxon>
        <taxon>Microbacteriaceae</taxon>
        <taxon>Leifsonia</taxon>
    </lineage>
</organism>
<dbReference type="EMBL" id="BSEN01000006">
    <property type="protein sequence ID" value="GLJ75954.1"/>
    <property type="molecule type" value="Genomic_DNA"/>
</dbReference>
<evidence type="ECO:0000259" key="6">
    <source>
        <dbReference type="Pfam" id="PF02797"/>
    </source>
</evidence>
<evidence type="ECO:0000256" key="2">
    <source>
        <dbReference type="ARBA" id="ARBA00022679"/>
    </source>
</evidence>
<protein>
    <submittedName>
        <fullName evidence="7">Alpha-pyrone synthesis polyketide synthase-like Pks11</fullName>
    </submittedName>
</protein>
<comment type="caution">
    <text evidence="7">The sequence shown here is derived from an EMBL/GenBank/DDBJ whole genome shotgun (WGS) entry which is preliminary data.</text>
</comment>
<dbReference type="Pfam" id="PF00195">
    <property type="entry name" value="Chal_sti_synt_N"/>
    <property type="match status" value="1"/>
</dbReference>
<evidence type="ECO:0000313" key="8">
    <source>
        <dbReference type="Proteomes" id="UP001142372"/>
    </source>
</evidence>
<feature type="active site" description="Acyl-thioester intermediate" evidence="4">
    <location>
        <position position="130"/>
    </location>
</feature>
<dbReference type="InterPro" id="IPR012328">
    <property type="entry name" value="Chalcone/stilbene_synt_C"/>
</dbReference>
<keyword evidence="8" id="KW-1185">Reference proteome</keyword>
<dbReference type="PIRSF" id="PIRSF000451">
    <property type="entry name" value="PKS_III"/>
    <property type="match status" value="1"/>
</dbReference>
<dbReference type="Pfam" id="PF02797">
    <property type="entry name" value="Chal_sti_synt_C"/>
    <property type="match status" value="1"/>
</dbReference>
<evidence type="ECO:0000256" key="4">
    <source>
        <dbReference type="PIRSR" id="PIRSR000451-1"/>
    </source>
</evidence>
<comment type="similarity">
    <text evidence="1">Belongs to the thiolase-like superfamily. Chalcone/stilbene synthases family.</text>
</comment>
<reference evidence="7" key="1">
    <citation type="journal article" date="2014" name="Int. J. Syst. Evol. Microbiol.">
        <title>Complete genome sequence of Corynebacterium casei LMG S-19264T (=DSM 44701T), isolated from a smear-ripened cheese.</title>
        <authorList>
            <consortium name="US DOE Joint Genome Institute (JGI-PGF)"/>
            <person name="Walter F."/>
            <person name="Albersmeier A."/>
            <person name="Kalinowski J."/>
            <person name="Ruckert C."/>
        </authorList>
    </citation>
    <scope>NUCLEOTIDE SEQUENCE</scope>
    <source>
        <strain evidence="7">VKM Ac-1401</strain>
    </source>
</reference>
<dbReference type="Gene3D" id="3.40.47.10">
    <property type="match status" value="2"/>
</dbReference>
<reference evidence="7" key="2">
    <citation type="submission" date="2023-01" db="EMBL/GenBank/DDBJ databases">
        <authorList>
            <person name="Sun Q."/>
            <person name="Evtushenko L."/>
        </authorList>
    </citation>
    <scope>NUCLEOTIDE SEQUENCE</scope>
    <source>
        <strain evidence="7">VKM Ac-1401</strain>
    </source>
</reference>
<dbReference type="SUPFAM" id="SSF53901">
    <property type="entry name" value="Thiolase-like"/>
    <property type="match status" value="1"/>
</dbReference>
<dbReference type="PANTHER" id="PTHR11877">
    <property type="entry name" value="HYDROXYMETHYLGLUTARYL-COA SYNTHASE"/>
    <property type="match status" value="1"/>
</dbReference>
<dbReference type="Proteomes" id="UP001142372">
    <property type="component" value="Unassembled WGS sequence"/>
</dbReference>
<dbReference type="AlphaFoldDB" id="A0A9W6H9K3"/>